<reference evidence="1 2" key="1">
    <citation type="journal article" date="2017" name="Int. J. Syst. Evol. Microbiol.">
        <title>Ramlibacter monticola sp. nov., isolated from forest soil.</title>
        <authorList>
            <person name="Chaudhary D.K."/>
            <person name="Kim J."/>
        </authorList>
    </citation>
    <scope>NUCLEOTIDE SEQUENCE [LARGE SCALE GENOMIC DNA]</scope>
    <source>
        <strain evidence="1 2">KACC 19175</strain>
    </source>
</reference>
<protein>
    <submittedName>
        <fullName evidence="1">Uncharacterized protein</fullName>
    </submittedName>
</protein>
<sequence>MQAKLKLEIVPEGMWTAGEGADLFDYANEGWEGDSPLLEKAAAWLGLSTDSPSR</sequence>
<gene>
    <name evidence="1" type="ORF">JJ685_29465</name>
</gene>
<evidence type="ECO:0000313" key="2">
    <source>
        <dbReference type="Proteomes" id="UP000599109"/>
    </source>
</evidence>
<dbReference type="EMBL" id="JAEQNE010000015">
    <property type="protein sequence ID" value="MBL0395297.1"/>
    <property type="molecule type" value="Genomic_DNA"/>
</dbReference>
<dbReference type="Proteomes" id="UP000599109">
    <property type="component" value="Unassembled WGS sequence"/>
</dbReference>
<proteinExistence type="predicted"/>
<comment type="caution">
    <text evidence="1">The sequence shown here is derived from an EMBL/GenBank/DDBJ whole genome shotgun (WGS) entry which is preliminary data.</text>
</comment>
<keyword evidence="2" id="KW-1185">Reference proteome</keyword>
<dbReference type="RefSeq" id="WP_201677971.1">
    <property type="nucleotide sequence ID" value="NZ_JAEQNE010000015.1"/>
</dbReference>
<accession>A0A937CZV2</accession>
<organism evidence="1 2">
    <name type="scientific">Ramlibacter monticola</name>
    <dbReference type="NCBI Taxonomy" id="1926872"/>
    <lineage>
        <taxon>Bacteria</taxon>
        <taxon>Pseudomonadati</taxon>
        <taxon>Pseudomonadota</taxon>
        <taxon>Betaproteobacteria</taxon>
        <taxon>Burkholderiales</taxon>
        <taxon>Comamonadaceae</taxon>
        <taxon>Ramlibacter</taxon>
    </lineage>
</organism>
<dbReference type="AlphaFoldDB" id="A0A937CZV2"/>
<name>A0A937CZV2_9BURK</name>
<evidence type="ECO:0000313" key="1">
    <source>
        <dbReference type="EMBL" id="MBL0395297.1"/>
    </source>
</evidence>